<reference evidence="3" key="1">
    <citation type="submission" date="2016-06" db="EMBL/GenBank/DDBJ databases">
        <authorList>
            <person name="Sutton G."/>
            <person name="Brinkac L."/>
            <person name="Sanka R."/>
            <person name="Adams M."/>
            <person name="Lau E."/>
            <person name="Garcia-Basteiro A."/>
            <person name="Lopez-Varela E."/>
            <person name="Palencia S."/>
        </authorList>
    </citation>
    <scope>NUCLEOTIDE SEQUENCE [LARGE SCALE GENOMIC DNA]</scope>
    <source>
        <strain evidence="3">1274684.2</strain>
    </source>
</reference>
<comment type="caution">
    <text evidence="2">The sequence shown here is derived from an EMBL/GenBank/DDBJ whole genome shotgun (WGS) entry which is preliminary data.</text>
</comment>
<proteinExistence type="predicted"/>
<evidence type="ECO:0000259" key="1">
    <source>
        <dbReference type="PROSITE" id="PS51819"/>
    </source>
</evidence>
<organism evidence="2 3">
    <name type="scientific">Mycolicibacter sinensis (strain JDM601)</name>
    <name type="common">Mycobacterium sinense</name>
    <dbReference type="NCBI Taxonomy" id="875328"/>
    <lineage>
        <taxon>Bacteria</taxon>
        <taxon>Bacillati</taxon>
        <taxon>Actinomycetota</taxon>
        <taxon>Actinomycetes</taxon>
        <taxon>Mycobacteriales</taxon>
        <taxon>Mycobacteriaceae</taxon>
        <taxon>Mycolicibacter</taxon>
    </lineage>
</organism>
<evidence type="ECO:0000313" key="3">
    <source>
        <dbReference type="Proteomes" id="UP000093759"/>
    </source>
</evidence>
<dbReference type="Gene3D" id="3.10.180.10">
    <property type="entry name" value="2,3-Dihydroxybiphenyl 1,2-Dioxygenase, domain 1"/>
    <property type="match status" value="1"/>
</dbReference>
<dbReference type="PANTHER" id="PTHR36437:SF2">
    <property type="entry name" value="GLYOXALASE_BLEOMYCIN RESISTANCE PROTEIN_DIOXYGENASE"/>
    <property type="match status" value="1"/>
</dbReference>
<protein>
    <submittedName>
        <fullName evidence="2">Glyoxalase</fullName>
    </submittedName>
</protein>
<dbReference type="AlphaFoldDB" id="A0A1A3U0T3"/>
<dbReference type="RefSeq" id="WP_065024208.1">
    <property type="nucleotide sequence ID" value="NZ_LZMF01000057.1"/>
</dbReference>
<dbReference type="InterPro" id="IPR004360">
    <property type="entry name" value="Glyas_Fos-R_dOase_dom"/>
</dbReference>
<feature type="domain" description="VOC" evidence="1">
    <location>
        <begin position="11"/>
        <end position="129"/>
    </location>
</feature>
<accession>A0A1A3U0T3</accession>
<name>A0A1A3U0T3_MYCSD</name>
<sequence length="132" mass="14312">MMTPTKTGIKTINLVCMATPDQDKAVAFYESLGFEKRTDEEFGGGYRWIEVYPPTGSTGIALAPPQEGVPVVPTETGITLTTDDIDATHAAMKELGIDVDAQVARMGEPVPPMFWFRDPTGHTLMVVEVQPA</sequence>
<dbReference type="PANTHER" id="PTHR36437">
    <property type="entry name" value="GLYOXALASE/BLEOMYCIN RESISTANCE PROTEIN/DIOXYGENASE"/>
    <property type="match status" value="1"/>
</dbReference>
<dbReference type="InterPro" id="IPR029068">
    <property type="entry name" value="Glyas_Bleomycin-R_OHBP_Dase"/>
</dbReference>
<dbReference type="EMBL" id="LZMF01000057">
    <property type="protein sequence ID" value="OBK88484.1"/>
    <property type="molecule type" value="Genomic_DNA"/>
</dbReference>
<gene>
    <name evidence="2" type="ORF">A5648_01455</name>
</gene>
<dbReference type="Pfam" id="PF00903">
    <property type="entry name" value="Glyoxalase"/>
    <property type="match status" value="1"/>
</dbReference>
<dbReference type="InterPro" id="IPR037523">
    <property type="entry name" value="VOC_core"/>
</dbReference>
<dbReference type="PROSITE" id="PS51819">
    <property type="entry name" value="VOC"/>
    <property type="match status" value="1"/>
</dbReference>
<dbReference type="SUPFAM" id="SSF54593">
    <property type="entry name" value="Glyoxalase/Bleomycin resistance protein/Dihydroxybiphenyl dioxygenase"/>
    <property type="match status" value="1"/>
</dbReference>
<dbReference type="Proteomes" id="UP000093759">
    <property type="component" value="Unassembled WGS sequence"/>
</dbReference>
<evidence type="ECO:0000313" key="2">
    <source>
        <dbReference type="EMBL" id="OBK88484.1"/>
    </source>
</evidence>